<evidence type="ECO:0000256" key="1">
    <source>
        <dbReference type="ARBA" id="ARBA00004651"/>
    </source>
</evidence>
<keyword evidence="4 7" id="KW-0812">Transmembrane</keyword>
<dbReference type="RefSeq" id="WP_006311351.1">
    <property type="nucleotide sequence ID" value="NZ_CCAN010000011.1"/>
</dbReference>
<feature type="transmembrane region" description="Helical" evidence="7">
    <location>
        <begin position="99"/>
        <end position="122"/>
    </location>
</feature>
<gene>
    <name evidence="8" type="ORF">CFBP5877_15040</name>
</gene>
<evidence type="ECO:0000313" key="8">
    <source>
        <dbReference type="EMBL" id="QCL80495.1"/>
    </source>
</evidence>
<sequence length="315" mass="34393">MPVYIGKRLLVAIPTLLIISIFVFSLQKLLPGDPVLAMAGEERDPATIEFLREKYRLNDPVPLQYLNWLGGVVTGDFGISLRTNQPVLELIGQKLPVTIQLAVMAMFFAMVIGIPIGILAAVKKNTWIDYTANIVALSGLSIPNFWLGIMLILLVSVKLGWLPASGYESIFVDPVRSIETMIMPAFVLGNALAATLMRHTRSAMVAVLSSDYIRTARAKGLSPREIILSHSFRNALLPVITLLALLFGELLAGAVLTEQIFTIPGFGKMTVDAVFTRDYAVVQGIVLCTAVGFILMNLLADIAYVLLNPRLRATI</sequence>
<keyword evidence="5 7" id="KW-1133">Transmembrane helix</keyword>
<dbReference type="AlphaFoldDB" id="A0A024J0D5"/>
<organism evidence="8 9">
    <name type="scientific">Agrobacterium tumefaciens</name>
    <dbReference type="NCBI Taxonomy" id="358"/>
    <lineage>
        <taxon>Bacteria</taxon>
        <taxon>Pseudomonadati</taxon>
        <taxon>Pseudomonadota</taxon>
        <taxon>Alphaproteobacteria</taxon>
        <taxon>Hyphomicrobiales</taxon>
        <taxon>Rhizobiaceae</taxon>
        <taxon>Rhizobium/Agrobacterium group</taxon>
        <taxon>Agrobacterium</taxon>
        <taxon>Agrobacterium tumefaciens complex</taxon>
    </lineage>
</organism>
<dbReference type="GO" id="GO:0071916">
    <property type="term" value="F:dipeptide transmembrane transporter activity"/>
    <property type="evidence" value="ECO:0007669"/>
    <property type="project" value="TreeGrafter"/>
</dbReference>
<dbReference type="EMBL" id="CP039898">
    <property type="protein sequence ID" value="QCL80495.1"/>
    <property type="molecule type" value="Genomic_DNA"/>
</dbReference>
<dbReference type="InterPro" id="IPR045621">
    <property type="entry name" value="BPD_transp_1_N"/>
</dbReference>
<feature type="transmembrane region" description="Helical" evidence="7">
    <location>
        <begin position="134"/>
        <end position="157"/>
    </location>
</feature>
<reference evidence="8 9" key="1">
    <citation type="submission" date="2019-04" db="EMBL/GenBank/DDBJ databases">
        <title>Complete genome sequence of Agrobacterium tumefaciens CFBP5877.</title>
        <authorList>
            <person name="Huang Y.-Y."/>
            <person name="Chiang H.-Y."/>
            <person name="Chou L."/>
            <person name="Lai E.-M."/>
            <person name="Kuo C.-H."/>
        </authorList>
    </citation>
    <scope>NUCLEOTIDE SEQUENCE [LARGE SCALE GENOMIC DNA]</scope>
    <source>
        <strain evidence="8 9">CFBP5877</strain>
    </source>
</reference>
<dbReference type="SUPFAM" id="SSF161098">
    <property type="entry name" value="MetI-like"/>
    <property type="match status" value="1"/>
</dbReference>
<dbReference type="Proteomes" id="UP000298579">
    <property type="component" value="Chromosome linear"/>
</dbReference>
<dbReference type="PROSITE" id="PS50928">
    <property type="entry name" value="ABC_TM1"/>
    <property type="match status" value="1"/>
</dbReference>
<dbReference type="GO" id="GO:0005886">
    <property type="term" value="C:plasma membrane"/>
    <property type="evidence" value="ECO:0007669"/>
    <property type="project" value="UniProtKB-SubCell"/>
</dbReference>
<dbReference type="InterPro" id="IPR035906">
    <property type="entry name" value="MetI-like_sf"/>
</dbReference>
<dbReference type="CDD" id="cd06261">
    <property type="entry name" value="TM_PBP2"/>
    <property type="match status" value="1"/>
</dbReference>
<dbReference type="PANTHER" id="PTHR43163">
    <property type="entry name" value="DIPEPTIDE TRANSPORT SYSTEM PERMEASE PROTEIN DPPB-RELATED"/>
    <property type="match status" value="1"/>
</dbReference>
<name>A0A024J0D5_AGRTU</name>
<evidence type="ECO:0000256" key="6">
    <source>
        <dbReference type="ARBA" id="ARBA00023136"/>
    </source>
</evidence>
<evidence type="ECO:0000256" key="7">
    <source>
        <dbReference type="RuleBase" id="RU363032"/>
    </source>
</evidence>
<dbReference type="Pfam" id="PF19300">
    <property type="entry name" value="BPD_transp_1_N"/>
    <property type="match status" value="1"/>
</dbReference>
<comment type="subcellular location">
    <subcellularLocation>
        <location evidence="1 7">Cell membrane</location>
        <topology evidence="1 7">Multi-pass membrane protein</topology>
    </subcellularLocation>
</comment>
<dbReference type="PANTHER" id="PTHR43163:SF6">
    <property type="entry name" value="DIPEPTIDE TRANSPORT SYSTEM PERMEASE PROTEIN DPPB-RELATED"/>
    <property type="match status" value="1"/>
</dbReference>
<dbReference type="eggNOG" id="COG0601">
    <property type="taxonomic scope" value="Bacteria"/>
</dbReference>
<accession>A0A024J0D5</accession>
<feature type="transmembrane region" description="Helical" evidence="7">
    <location>
        <begin position="9"/>
        <end position="26"/>
    </location>
</feature>
<keyword evidence="3" id="KW-1003">Cell membrane</keyword>
<comment type="similarity">
    <text evidence="7">Belongs to the binding-protein-dependent transport system permease family.</text>
</comment>
<evidence type="ECO:0000313" key="9">
    <source>
        <dbReference type="Proteomes" id="UP000298579"/>
    </source>
</evidence>
<keyword evidence="2 7" id="KW-0813">Transport</keyword>
<evidence type="ECO:0000256" key="2">
    <source>
        <dbReference type="ARBA" id="ARBA00022448"/>
    </source>
</evidence>
<feature type="transmembrane region" description="Helical" evidence="7">
    <location>
        <begin position="235"/>
        <end position="261"/>
    </location>
</feature>
<feature type="transmembrane region" description="Helical" evidence="7">
    <location>
        <begin position="177"/>
        <end position="196"/>
    </location>
</feature>
<protein>
    <submittedName>
        <fullName evidence="8">ABC transporter permease</fullName>
    </submittedName>
</protein>
<dbReference type="Pfam" id="PF00528">
    <property type="entry name" value="BPD_transp_1"/>
    <property type="match status" value="1"/>
</dbReference>
<dbReference type="OrthoDB" id="9805855at2"/>
<evidence type="ECO:0000256" key="5">
    <source>
        <dbReference type="ARBA" id="ARBA00022989"/>
    </source>
</evidence>
<dbReference type="Gene3D" id="1.10.3720.10">
    <property type="entry name" value="MetI-like"/>
    <property type="match status" value="1"/>
</dbReference>
<evidence type="ECO:0000256" key="3">
    <source>
        <dbReference type="ARBA" id="ARBA00022475"/>
    </source>
</evidence>
<proteinExistence type="inferred from homology"/>
<feature type="transmembrane region" description="Helical" evidence="7">
    <location>
        <begin position="281"/>
        <end position="307"/>
    </location>
</feature>
<evidence type="ECO:0000256" key="4">
    <source>
        <dbReference type="ARBA" id="ARBA00022692"/>
    </source>
</evidence>
<dbReference type="GeneID" id="1136594"/>
<keyword evidence="6 7" id="KW-0472">Membrane</keyword>
<dbReference type="InterPro" id="IPR000515">
    <property type="entry name" value="MetI-like"/>
</dbReference>